<accession>A0AAU7R0T7</accession>
<protein>
    <submittedName>
        <fullName evidence="1">Uncharacterized protein</fullName>
    </submittedName>
</protein>
<dbReference type="EMBL" id="CP157974">
    <property type="protein sequence ID" value="XBT81797.1"/>
    <property type="molecule type" value="Genomic_DNA"/>
</dbReference>
<dbReference type="RefSeq" id="WP_349878205.1">
    <property type="nucleotide sequence ID" value="NZ_CP157974.1"/>
</dbReference>
<proteinExistence type="predicted"/>
<sequence length="48" mass="5090">MSVPHLYTIGGQVTIDLAMARVSSRARLTAVTRCRSASSSNPLTAADR</sequence>
<reference evidence="1" key="1">
    <citation type="submission" date="2024-06" db="EMBL/GenBank/DDBJ databases">
        <title>Micromonospora sp. strain HUAS YX12 genome sequences.</title>
        <authorList>
            <person name="Mo P."/>
        </authorList>
    </citation>
    <scope>NUCLEOTIDE SEQUENCE</scope>
    <source>
        <strain evidence="1">HUAS YX12</strain>
    </source>
</reference>
<organism evidence="1">
    <name type="scientific">Micromonospora sp. HUAS YX12</name>
    <dbReference type="NCBI Taxonomy" id="3156396"/>
    <lineage>
        <taxon>Bacteria</taxon>
        <taxon>Bacillati</taxon>
        <taxon>Actinomycetota</taxon>
        <taxon>Actinomycetes</taxon>
        <taxon>Micromonosporales</taxon>
        <taxon>Micromonosporaceae</taxon>
        <taxon>Micromonospora</taxon>
    </lineage>
</organism>
<evidence type="ECO:0000313" key="1">
    <source>
        <dbReference type="EMBL" id="XBT81797.1"/>
    </source>
</evidence>
<dbReference type="AlphaFoldDB" id="A0AAU7R0T7"/>
<gene>
    <name evidence="1" type="ORF">ABIH81_29965</name>
</gene>
<name>A0AAU7R0T7_9ACTN</name>